<dbReference type="GO" id="GO:0004519">
    <property type="term" value="F:endonuclease activity"/>
    <property type="evidence" value="ECO:0007669"/>
    <property type="project" value="UniProtKB-KW"/>
</dbReference>
<organism evidence="1">
    <name type="scientific">virus sp. ctBM815</name>
    <dbReference type="NCBI Taxonomy" id="2825806"/>
    <lineage>
        <taxon>Viruses</taxon>
    </lineage>
</organism>
<dbReference type="EMBL" id="BK059109">
    <property type="protein sequence ID" value="DAE31587.1"/>
    <property type="molecule type" value="Genomic_DNA"/>
</dbReference>
<sequence length="46" mass="5306">MFHEGKKEDSFSLCCGTKEGLKFINIIKKYVLQVPSMAHKIQYDLS</sequence>
<keyword evidence="1" id="KW-0540">Nuclease</keyword>
<protein>
    <submittedName>
        <fullName evidence="1">INTRON-ENCODED ENDONUCLEASE I-SCEI</fullName>
    </submittedName>
</protein>
<reference evidence="1" key="1">
    <citation type="journal article" date="2021" name="Proc. Natl. Acad. Sci. U.S.A.">
        <title>A Catalog of Tens of Thousands of Viruses from Human Metagenomes Reveals Hidden Associations with Chronic Diseases.</title>
        <authorList>
            <person name="Tisza M.J."/>
            <person name="Buck C.B."/>
        </authorList>
    </citation>
    <scope>NUCLEOTIDE SEQUENCE</scope>
    <source>
        <strain evidence="1">CtBM815</strain>
    </source>
</reference>
<keyword evidence="1" id="KW-0378">Hydrolase</keyword>
<name>A0A8S5RK76_9VIRU</name>
<keyword evidence="1" id="KW-0255">Endonuclease</keyword>
<proteinExistence type="predicted"/>
<accession>A0A8S5RK76</accession>
<evidence type="ECO:0000313" key="1">
    <source>
        <dbReference type="EMBL" id="DAE31587.1"/>
    </source>
</evidence>